<feature type="region of interest" description="Disordered" evidence="1">
    <location>
        <begin position="263"/>
        <end position="325"/>
    </location>
</feature>
<dbReference type="KEGG" id="ffu:CLAFUR5_06391"/>
<dbReference type="Pfam" id="PF25534">
    <property type="entry name" value="DUF7918"/>
    <property type="match status" value="1"/>
</dbReference>
<dbReference type="PANTHER" id="PTHR36223">
    <property type="entry name" value="BETA-LACTAMASE-TYPE TRANSPEPTIDASE FOLD DOMAIN CONTAINING PROTEIN"/>
    <property type="match status" value="1"/>
</dbReference>
<feature type="compositionally biased region" description="Acidic residues" evidence="1">
    <location>
        <begin position="292"/>
        <end position="301"/>
    </location>
</feature>
<feature type="region of interest" description="Disordered" evidence="1">
    <location>
        <begin position="230"/>
        <end position="251"/>
    </location>
</feature>
<dbReference type="RefSeq" id="XP_047761762.1">
    <property type="nucleotide sequence ID" value="XM_047905539.1"/>
</dbReference>
<keyword evidence="4" id="KW-1185">Reference proteome</keyword>
<dbReference type="InterPro" id="IPR057678">
    <property type="entry name" value="DUF7918"/>
</dbReference>
<reference evidence="3" key="2">
    <citation type="journal article" date="2022" name="Microb. Genom.">
        <title>A chromosome-scale genome assembly of the tomato pathogen Cladosporium fulvum reveals a compartmentalized genome architecture and the presence of a dispensable chromosome.</title>
        <authorList>
            <person name="Zaccaron A.Z."/>
            <person name="Chen L.H."/>
            <person name="Samaras A."/>
            <person name="Stergiopoulos I."/>
        </authorList>
    </citation>
    <scope>NUCLEOTIDE SEQUENCE</scope>
    <source>
        <strain evidence="3">Race5_Kim</strain>
    </source>
</reference>
<dbReference type="OrthoDB" id="3364132at2759"/>
<name>A0A9Q8LH93_PASFU</name>
<evidence type="ECO:0000256" key="1">
    <source>
        <dbReference type="SAM" id="MobiDB-lite"/>
    </source>
</evidence>
<dbReference type="EMBL" id="CP090167">
    <property type="protein sequence ID" value="UJO17396.1"/>
    <property type="molecule type" value="Genomic_DNA"/>
</dbReference>
<sequence length="325" mass="36349">MKHYLNPDVHVRLRVDGEDLAEYDIDDLDDDVNTVTKYVEATAGANFVVYFSATPQCAKDPCDVVRMTVYLDGKRITGMIYTINGPSALGMGLYDHALEGVESNTATGKVLERFAFAQLLTTDAPVKAAKQKPEELKHLGEISVKCTWARKASVPPDKYVDDLQSRKIKFSHGVPEKCLKGRAISNHATLQAPEPRAGRVQYLNISYPYGEAPFAVFNFKYRSRKDLQIEGVIPRSPSPVPLEDRDPDELNPEEMRQLLRRMREREASAVRVKQEGEKSQKRARSTTVTDGGNDDSDDIEITDGPSKRRQTSNDSSIEVVDLTDD</sequence>
<accession>A0A9Q8LH93</accession>
<protein>
    <recommendedName>
        <fullName evidence="2">DUF7918 domain-containing protein</fullName>
    </recommendedName>
</protein>
<organism evidence="3 4">
    <name type="scientific">Passalora fulva</name>
    <name type="common">Tomato leaf mold</name>
    <name type="synonym">Cladosporium fulvum</name>
    <dbReference type="NCBI Taxonomy" id="5499"/>
    <lineage>
        <taxon>Eukaryota</taxon>
        <taxon>Fungi</taxon>
        <taxon>Dikarya</taxon>
        <taxon>Ascomycota</taxon>
        <taxon>Pezizomycotina</taxon>
        <taxon>Dothideomycetes</taxon>
        <taxon>Dothideomycetidae</taxon>
        <taxon>Mycosphaerellales</taxon>
        <taxon>Mycosphaerellaceae</taxon>
        <taxon>Fulvia</taxon>
    </lineage>
</organism>
<evidence type="ECO:0000259" key="2">
    <source>
        <dbReference type="Pfam" id="PF25534"/>
    </source>
</evidence>
<evidence type="ECO:0000313" key="3">
    <source>
        <dbReference type="EMBL" id="UJO17396.1"/>
    </source>
</evidence>
<dbReference type="OMA" id="YRHENTI"/>
<dbReference type="Proteomes" id="UP000756132">
    <property type="component" value="Chromosome 5"/>
</dbReference>
<proteinExistence type="predicted"/>
<feature type="domain" description="DUF7918" evidence="2">
    <location>
        <begin position="9"/>
        <end position="236"/>
    </location>
</feature>
<reference evidence="3" key="1">
    <citation type="submission" date="2021-12" db="EMBL/GenBank/DDBJ databases">
        <authorList>
            <person name="Zaccaron A."/>
            <person name="Stergiopoulos I."/>
        </authorList>
    </citation>
    <scope>NUCLEOTIDE SEQUENCE</scope>
    <source>
        <strain evidence="3">Race5_Kim</strain>
    </source>
</reference>
<dbReference type="AlphaFoldDB" id="A0A9Q8LH93"/>
<dbReference type="PANTHER" id="PTHR36223:SF1">
    <property type="entry name" value="TRANSCRIPTION ELONGATION FACTOR EAF N-TERMINAL DOMAIN-CONTAINING PROTEIN"/>
    <property type="match status" value="1"/>
</dbReference>
<evidence type="ECO:0000313" key="4">
    <source>
        <dbReference type="Proteomes" id="UP000756132"/>
    </source>
</evidence>
<feature type="compositionally biased region" description="Basic and acidic residues" evidence="1">
    <location>
        <begin position="263"/>
        <end position="280"/>
    </location>
</feature>
<dbReference type="GeneID" id="71986269"/>
<gene>
    <name evidence="3" type="ORF">CLAFUR5_06391</name>
</gene>